<keyword evidence="6" id="KW-1185">Reference proteome</keyword>
<dbReference type="Gene3D" id="1.10.287.130">
    <property type="match status" value="1"/>
</dbReference>
<name>A0ABW6KIR0_9BACI</name>
<dbReference type="Gene3D" id="3.30.565.30">
    <property type="entry name" value="Sporulation initiation phosphotransferase B (SpoOB), C-terminal domain"/>
    <property type="match status" value="1"/>
</dbReference>
<dbReference type="RefSeq" id="WP_389364019.1">
    <property type="nucleotide sequence ID" value="NZ_JBIACK010000016.1"/>
</dbReference>
<feature type="domain" description="Sporulation initiation phosphotransferase B C-terminal" evidence="4">
    <location>
        <begin position="59"/>
        <end position="173"/>
    </location>
</feature>
<reference evidence="5 6" key="1">
    <citation type="submission" date="2024-08" db="EMBL/GenBank/DDBJ databases">
        <title>Two novel Cytobacillus novel species.</title>
        <authorList>
            <person name="Liu G."/>
        </authorList>
    </citation>
    <scope>NUCLEOTIDE SEQUENCE [LARGE SCALE GENOMIC DNA]</scope>
    <source>
        <strain evidence="5 6">FJAT-54145</strain>
    </source>
</reference>
<dbReference type="InterPro" id="IPR037100">
    <property type="entry name" value="Spo0B_C_sf"/>
</dbReference>
<proteinExistence type="predicted"/>
<dbReference type="Proteomes" id="UP001601059">
    <property type="component" value="Unassembled WGS sequence"/>
</dbReference>
<keyword evidence="1" id="KW-0597">Phosphoprotein</keyword>
<dbReference type="InterPro" id="IPR016120">
    <property type="entry name" value="Sig_transdc_His_kin_SpoOB"/>
</dbReference>
<dbReference type="EMBL" id="JBIACK010000016">
    <property type="protein sequence ID" value="MFE8703462.1"/>
    <property type="molecule type" value="Genomic_DNA"/>
</dbReference>
<dbReference type="Pfam" id="PF14689">
    <property type="entry name" value="SPOB_a"/>
    <property type="match status" value="1"/>
</dbReference>
<dbReference type="SMART" id="SM01317">
    <property type="entry name" value="SPOB_ab"/>
    <property type="match status" value="1"/>
</dbReference>
<evidence type="ECO:0000256" key="3">
    <source>
        <dbReference type="ARBA" id="ARBA00022777"/>
    </source>
</evidence>
<sequence length="181" mass="21048">MKKDWNTVEVLGHARHDWLNKLQLIKGNLSLNNIERAKAIIDEIVVEAGQQSKLSNLKIPQFASMLLTYNWENHSFQLEYEILDHSNISIPVINDQLLTEWTSSFFELLNASIKLYHENHLSITIEQQSEGTRFFFDFRGIITNKAPIMDFLNKKTSMLQVDIQELSEQELALEIFIPSNE</sequence>
<evidence type="ECO:0000313" key="5">
    <source>
        <dbReference type="EMBL" id="MFE8703462.1"/>
    </source>
</evidence>
<keyword evidence="3" id="KW-0418">Kinase</keyword>
<dbReference type="InterPro" id="IPR016122">
    <property type="entry name" value="SpoOB_C"/>
</dbReference>
<accession>A0ABW6KIR0</accession>
<keyword evidence="2" id="KW-0808">Transferase</keyword>
<evidence type="ECO:0000313" key="6">
    <source>
        <dbReference type="Proteomes" id="UP001601059"/>
    </source>
</evidence>
<dbReference type="SUPFAM" id="SSF55890">
    <property type="entry name" value="Sporulation response regulatory protein Spo0B"/>
    <property type="match status" value="1"/>
</dbReference>
<gene>
    <name evidence="5" type="ORF">ACFYKX_23135</name>
</gene>
<dbReference type="InterPro" id="IPR039506">
    <property type="entry name" value="SPOB_a"/>
</dbReference>
<comment type="caution">
    <text evidence="5">The sequence shown here is derived from an EMBL/GenBank/DDBJ whole genome shotgun (WGS) entry which is preliminary data.</text>
</comment>
<protein>
    <submittedName>
        <fullName evidence="5">Spo0B C-terminal domain-containing protein</fullName>
    </submittedName>
</protein>
<organism evidence="5 6">
    <name type="scientific">Cytobacillus spartinae</name>
    <dbReference type="NCBI Taxonomy" id="3299023"/>
    <lineage>
        <taxon>Bacteria</taxon>
        <taxon>Bacillati</taxon>
        <taxon>Bacillota</taxon>
        <taxon>Bacilli</taxon>
        <taxon>Bacillales</taxon>
        <taxon>Bacillaceae</taxon>
        <taxon>Cytobacillus</taxon>
    </lineage>
</organism>
<evidence type="ECO:0000256" key="2">
    <source>
        <dbReference type="ARBA" id="ARBA00022679"/>
    </source>
</evidence>
<dbReference type="Pfam" id="PF14682">
    <property type="entry name" value="SPOB_ab"/>
    <property type="match status" value="1"/>
</dbReference>
<evidence type="ECO:0000259" key="4">
    <source>
        <dbReference type="SMART" id="SM01317"/>
    </source>
</evidence>
<evidence type="ECO:0000256" key="1">
    <source>
        <dbReference type="ARBA" id="ARBA00022553"/>
    </source>
</evidence>